<accession>A0AAV5WIG0</accession>
<organism evidence="2 3">
    <name type="scientific">Pristionchus fissidentatus</name>
    <dbReference type="NCBI Taxonomy" id="1538716"/>
    <lineage>
        <taxon>Eukaryota</taxon>
        <taxon>Metazoa</taxon>
        <taxon>Ecdysozoa</taxon>
        <taxon>Nematoda</taxon>
        <taxon>Chromadorea</taxon>
        <taxon>Rhabditida</taxon>
        <taxon>Rhabditina</taxon>
        <taxon>Diplogasteromorpha</taxon>
        <taxon>Diplogasteroidea</taxon>
        <taxon>Neodiplogasteridae</taxon>
        <taxon>Pristionchus</taxon>
    </lineage>
</organism>
<name>A0AAV5WIG0_9BILA</name>
<feature type="compositionally biased region" description="Basic and acidic residues" evidence="1">
    <location>
        <begin position="33"/>
        <end position="42"/>
    </location>
</feature>
<feature type="non-terminal residue" evidence="2">
    <location>
        <position position="64"/>
    </location>
</feature>
<evidence type="ECO:0000313" key="3">
    <source>
        <dbReference type="Proteomes" id="UP001432322"/>
    </source>
</evidence>
<proteinExistence type="predicted"/>
<protein>
    <submittedName>
        <fullName evidence="2">Uncharacterized protein</fullName>
    </submittedName>
</protein>
<reference evidence="2" key="1">
    <citation type="submission" date="2023-10" db="EMBL/GenBank/DDBJ databases">
        <title>Genome assembly of Pristionchus species.</title>
        <authorList>
            <person name="Yoshida K."/>
            <person name="Sommer R.J."/>
        </authorList>
    </citation>
    <scope>NUCLEOTIDE SEQUENCE</scope>
    <source>
        <strain evidence="2">RS5133</strain>
    </source>
</reference>
<feature type="region of interest" description="Disordered" evidence="1">
    <location>
        <begin position="29"/>
        <end position="64"/>
    </location>
</feature>
<dbReference type="EMBL" id="BTSY01000006">
    <property type="protein sequence ID" value="GMT31445.1"/>
    <property type="molecule type" value="Genomic_DNA"/>
</dbReference>
<dbReference type="Proteomes" id="UP001432322">
    <property type="component" value="Unassembled WGS sequence"/>
</dbReference>
<gene>
    <name evidence="2" type="ORF">PFISCL1PPCAC_22742</name>
</gene>
<evidence type="ECO:0000256" key="1">
    <source>
        <dbReference type="SAM" id="MobiDB-lite"/>
    </source>
</evidence>
<evidence type="ECO:0000313" key="2">
    <source>
        <dbReference type="EMBL" id="GMT31445.1"/>
    </source>
</evidence>
<keyword evidence="3" id="KW-1185">Reference proteome</keyword>
<sequence length="64" mass="7014">MSTPHQPDCKHSANGVCSKCVLFRSFDINNKTGRSDSTEKENTSTTTSVRSEETPSTSRSSECK</sequence>
<dbReference type="AlphaFoldDB" id="A0AAV5WIG0"/>
<comment type="caution">
    <text evidence="2">The sequence shown here is derived from an EMBL/GenBank/DDBJ whole genome shotgun (WGS) entry which is preliminary data.</text>
</comment>
<feature type="compositionally biased region" description="Low complexity" evidence="1">
    <location>
        <begin position="43"/>
        <end position="64"/>
    </location>
</feature>